<feature type="transmembrane region" description="Helical" evidence="5">
    <location>
        <begin position="73"/>
        <end position="91"/>
    </location>
</feature>
<dbReference type="Pfam" id="PF01040">
    <property type="entry name" value="UbiA"/>
    <property type="match status" value="1"/>
</dbReference>
<evidence type="ECO:0000256" key="3">
    <source>
        <dbReference type="ARBA" id="ARBA00022989"/>
    </source>
</evidence>
<protein>
    <submittedName>
        <fullName evidence="6">Uncharacterized protein</fullName>
    </submittedName>
</protein>
<comment type="subcellular location">
    <subcellularLocation>
        <location evidence="1">Membrane</location>
        <topology evidence="1">Multi-pass membrane protein</topology>
    </subcellularLocation>
</comment>
<feature type="non-terminal residue" evidence="6">
    <location>
        <position position="1"/>
    </location>
</feature>
<evidence type="ECO:0000256" key="1">
    <source>
        <dbReference type="ARBA" id="ARBA00004141"/>
    </source>
</evidence>
<proteinExistence type="predicted"/>
<name>X1BUE0_9ZZZZ</name>
<sequence>SVQLLYLIGLFVLFIVGCNPLGDLKDIESDRAGGVKTIPILFGPDFTIKLALATFTAAAATTWIGFLRLGFNIALPIIGTIAFTAWFYVMYPLLSHLSDLEYVVKRSYSRGMPLFLLLQIAVLVGSFPV</sequence>
<reference evidence="6" key="1">
    <citation type="journal article" date="2014" name="Front. Microbiol.">
        <title>High frequency of phylogenetically diverse reductive dehalogenase-homologous genes in deep subseafloor sedimentary metagenomes.</title>
        <authorList>
            <person name="Kawai M."/>
            <person name="Futagami T."/>
            <person name="Toyoda A."/>
            <person name="Takaki Y."/>
            <person name="Nishi S."/>
            <person name="Hori S."/>
            <person name="Arai W."/>
            <person name="Tsubouchi T."/>
            <person name="Morono Y."/>
            <person name="Uchiyama I."/>
            <person name="Ito T."/>
            <person name="Fujiyama A."/>
            <person name="Inagaki F."/>
            <person name="Takami H."/>
        </authorList>
    </citation>
    <scope>NUCLEOTIDE SEQUENCE</scope>
    <source>
        <strain evidence="6">Expedition CK06-06</strain>
    </source>
</reference>
<feature type="transmembrane region" description="Helical" evidence="5">
    <location>
        <begin position="111"/>
        <end position="128"/>
    </location>
</feature>
<dbReference type="EMBL" id="BART01013280">
    <property type="protein sequence ID" value="GAG75766.1"/>
    <property type="molecule type" value="Genomic_DNA"/>
</dbReference>
<dbReference type="GO" id="GO:0016765">
    <property type="term" value="F:transferase activity, transferring alkyl or aryl (other than methyl) groups"/>
    <property type="evidence" value="ECO:0007669"/>
    <property type="project" value="InterPro"/>
</dbReference>
<dbReference type="GO" id="GO:0016020">
    <property type="term" value="C:membrane"/>
    <property type="evidence" value="ECO:0007669"/>
    <property type="project" value="UniProtKB-SubCell"/>
</dbReference>
<keyword evidence="2 5" id="KW-0812">Transmembrane</keyword>
<keyword evidence="4 5" id="KW-0472">Membrane</keyword>
<evidence type="ECO:0000256" key="2">
    <source>
        <dbReference type="ARBA" id="ARBA00022692"/>
    </source>
</evidence>
<evidence type="ECO:0000256" key="4">
    <source>
        <dbReference type="ARBA" id="ARBA00023136"/>
    </source>
</evidence>
<dbReference type="Gene3D" id="1.20.120.1780">
    <property type="entry name" value="UbiA prenyltransferase"/>
    <property type="match status" value="1"/>
</dbReference>
<dbReference type="AlphaFoldDB" id="X1BUE0"/>
<organism evidence="6">
    <name type="scientific">marine sediment metagenome</name>
    <dbReference type="NCBI Taxonomy" id="412755"/>
    <lineage>
        <taxon>unclassified sequences</taxon>
        <taxon>metagenomes</taxon>
        <taxon>ecological metagenomes</taxon>
    </lineage>
</organism>
<comment type="caution">
    <text evidence="6">The sequence shown here is derived from an EMBL/GenBank/DDBJ whole genome shotgun (WGS) entry which is preliminary data.</text>
</comment>
<evidence type="ECO:0000256" key="5">
    <source>
        <dbReference type="SAM" id="Phobius"/>
    </source>
</evidence>
<keyword evidence="3 5" id="KW-1133">Transmembrane helix</keyword>
<feature type="transmembrane region" description="Helical" evidence="5">
    <location>
        <begin position="46"/>
        <end position="66"/>
    </location>
</feature>
<dbReference type="InterPro" id="IPR000537">
    <property type="entry name" value="UbiA_prenyltransferase"/>
</dbReference>
<evidence type="ECO:0000313" key="6">
    <source>
        <dbReference type="EMBL" id="GAG75766.1"/>
    </source>
</evidence>
<accession>X1BUE0</accession>
<gene>
    <name evidence="6" type="ORF">S01H4_27247</name>
</gene>